<keyword evidence="14" id="KW-1185">Reference proteome</keyword>
<dbReference type="Pfam" id="PF13715">
    <property type="entry name" value="CarbopepD_reg_2"/>
    <property type="match status" value="1"/>
</dbReference>
<evidence type="ECO:0000256" key="7">
    <source>
        <dbReference type="ARBA" id="ARBA00023237"/>
    </source>
</evidence>
<dbReference type="Gene3D" id="2.60.40.1120">
    <property type="entry name" value="Carboxypeptidase-like, regulatory domain"/>
    <property type="match status" value="1"/>
</dbReference>
<dbReference type="InterPro" id="IPR012910">
    <property type="entry name" value="Plug_dom"/>
</dbReference>
<organism evidence="13 14">
    <name type="scientific">Parabacteroides gordonii MS-1 = DSM 23371</name>
    <dbReference type="NCBI Taxonomy" id="1203610"/>
    <lineage>
        <taxon>Bacteria</taxon>
        <taxon>Pseudomonadati</taxon>
        <taxon>Bacteroidota</taxon>
        <taxon>Bacteroidia</taxon>
        <taxon>Bacteroidales</taxon>
        <taxon>Tannerellaceae</taxon>
        <taxon>Parabacteroides</taxon>
    </lineage>
</organism>
<feature type="signal peptide" evidence="10">
    <location>
        <begin position="1"/>
        <end position="17"/>
    </location>
</feature>
<dbReference type="NCBIfam" id="TIGR04057">
    <property type="entry name" value="SusC_RagA_signa"/>
    <property type="match status" value="1"/>
</dbReference>
<dbReference type="Gene3D" id="2.170.130.10">
    <property type="entry name" value="TonB-dependent receptor, plug domain"/>
    <property type="match status" value="1"/>
</dbReference>
<keyword evidence="7 8" id="KW-0998">Cell outer membrane</keyword>
<dbReference type="RefSeq" id="WP_044191291.1">
    <property type="nucleotide sequence ID" value="NZ_AUAE01000008.1"/>
</dbReference>
<dbReference type="EMBL" id="AQHW01000015">
    <property type="protein sequence ID" value="KKB55713.1"/>
    <property type="molecule type" value="Genomic_DNA"/>
</dbReference>
<dbReference type="NCBIfam" id="TIGR04056">
    <property type="entry name" value="OMP_RagA_SusC"/>
    <property type="match status" value="1"/>
</dbReference>
<comment type="similarity">
    <text evidence="8 9">Belongs to the TonB-dependent receptor family.</text>
</comment>
<dbReference type="Pfam" id="PF00593">
    <property type="entry name" value="TonB_dep_Rec_b-barrel"/>
    <property type="match status" value="1"/>
</dbReference>
<keyword evidence="6 8" id="KW-0472">Membrane</keyword>
<dbReference type="SUPFAM" id="SSF56935">
    <property type="entry name" value="Porins"/>
    <property type="match status" value="1"/>
</dbReference>
<keyword evidence="3 8" id="KW-1134">Transmembrane beta strand</keyword>
<evidence type="ECO:0000313" key="14">
    <source>
        <dbReference type="Proteomes" id="UP000033035"/>
    </source>
</evidence>
<reference evidence="13 14" key="1">
    <citation type="submission" date="2013-04" db="EMBL/GenBank/DDBJ databases">
        <title>The Genome Sequence of Parabacteroides gordonii DSM 23371.</title>
        <authorList>
            <consortium name="The Broad Institute Genomics Platform"/>
            <person name="Earl A."/>
            <person name="Ward D."/>
            <person name="Feldgarden M."/>
            <person name="Gevers D."/>
            <person name="Martens E."/>
            <person name="Sakamoto M."/>
            <person name="Benno Y."/>
            <person name="Suzuki N."/>
            <person name="Matsunaga N."/>
            <person name="Koshihara K."/>
            <person name="Seki M."/>
            <person name="Komiya H."/>
            <person name="Walker B."/>
            <person name="Young S."/>
            <person name="Zeng Q."/>
            <person name="Gargeya S."/>
            <person name="Fitzgerald M."/>
            <person name="Haas B."/>
            <person name="Abouelleil A."/>
            <person name="Allen A.W."/>
            <person name="Alvarado L."/>
            <person name="Arachchi H.M."/>
            <person name="Berlin A.M."/>
            <person name="Chapman S.B."/>
            <person name="Gainer-Dewar J."/>
            <person name="Goldberg J."/>
            <person name="Griggs A."/>
            <person name="Gujja S."/>
            <person name="Hansen M."/>
            <person name="Howarth C."/>
            <person name="Imamovic A."/>
            <person name="Ireland A."/>
            <person name="Larimer J."/>
            <person name="McCowan C."/>
            <person name="Murphy C."/>
            <person name="Pearson M."/>
            <person name="Poon T.W."/>
            <person name="Priest M."/>
            <person name="Roberts A."/>
            <person name="Saif S."/>
            <person name="Shea T."/>
            <person name="Sisk P."/>
            <person name="Sykes S."/>
            <person name="Wortman J."/>
            <person name="Nusbaum C."/>
            <person name="Birren B."/>
        </authorList>
    </citation>
    <scope>NUCLEOTIDE SEQUENCE [LARGE SCALE GENOMIC DNA]</scope>
    <source>
        <strain evidence="13 14">MS-1</strain>
    </source>
</reference>
<dbReference type="InterPro" id="IPR036942">
    <property type="entry name" value="Beta-barrel_TonB_sf"/>
</dbReference>
<evidence type="ECO:0000259" key="12">
    <source>
        <dbReference type="Pfam" id="PF07715"/>
    </source>
</evidence>
<keyword evidence="2 8" id="KW-0813">Transport</keyword>
<evidence type="ECO:0000256" key="5">
    <source>
        <dbReference type="ARBA" id="ARBA00023077"/>
    </source>
</evidence>
<dbReference type="STRING" id="1203610.HMPREF1536_03187"/>
<dbReference type="FunFam" id="2.60.40.1120:FF:000003">
    <property type="entry name" value="Outer membrane protein Omp121"/>
    <property type="match status" value="1"/>
</dbReference>
<accession>A0A0F5JDC2</accession>
<evidence type="ECO:0000256" key="10">
    <source>
        <dbReference type="SAM" id="SignalP"/>
    </source>
</evidence>
<evidence type="ECO:0000256" key="4">
    <source>
        <dbReference type="ARBA" id="ARBA00022692"/>
    </source>
</evidence>
<gene>
    <name evidence="13" type="ORF">HMPREF1536_03187</name>
</gene>
<evidence type="ECO:0000256" key="8">
    <source>
        <dbReference type="PROSITE-ProRule" id="PRU01360"/>
    </source>
</evidence>
<feature type="domain" description="TonB-dependent receptor plug" evidence="12">
    <location>
        <begin position="201"/>
        <end position="302"/>
    </location>
</feature>
<feature type="chain" id="PRO_5002489697" evidence="10">
    <location>
        <begin position="18"/>
        <end position="1138"/>
    </location>
</feature>
<dbReference type="AlphaFoldDB" id="A0A0F5JDC2"/>
<dbReference type="Proteomes" id="UP000033035">
    <property type="component" value="Unassembled WGS sequence"/>
</dbReference>
<dbReference type="InterPro" id="IPR008969">
    <property type="entry name" value="CarboxyPept-like_regulatory"/>
</dbReference>
<keyword evidence="4 8" id="KW-0812">Transmembrane</keyword>
<evidence type="ECO:0000256" key="1">
    <source>
        <dbReference type="ARBA" id="ARBA00004571"/>
    </source>
</evidence>
<evidence type="ECO:0000259" key="11">
    <source>
        <dbReference type="Pfam" id="PF00593"/>
    </source>
</evidence>
<evidence type="ECO:0000256" key="9">
    <source>
        <dbReference type="RuleBase" id="RU003357"/>
    </source>
</evidence>
<dbReference type="GO" id="GO:0009279">
    <property type="term" value="C:cell outer membrane"/>
    <property type="evidence" value="ECO:0007669"/>
    <property type="project" value="UniProtKB-SubCell"/>
</dbReference>
<protein>
    <submittedName>
        <fullName evidence="13">SusC/RagA family TonB-linked outer membrane protein</fullName>
    </submittedName>
</protein>
<dbReference type="InterPro" id="IPR023997">
    <property type="entry name" value="TonB-dep_OMP_SusC/RagA_CS"/>
</dbReference>
<evidence type="ECO:0000256" key="2">
    <source>
        <dbReference type="ARBA" id="ARBA00022448"/>
    </source>
</evidence>
<evidence type="ECO:0000313" key="13">
    <source>
        <dbReference type="EMBL" id="KKB55713.1"/>
    </source>
</evidence>
<dbReference type="HOGENOM" id="CLU_004317_0_2_10"/>
<dbReference type="InterPro" id="IPR037066">
    <property type="entry name" value="Plug_dom_sf"/>
</dbReference>
<dbReference type="PROSITE" id="PS52016">
    <property type="entry name" value="TONB_DEPENDENT_REC_3"/>
    <property type="match status" value="1"/>
</dbReference>
<dbReference type="PATRIC" id="fig|1203610.3.peg.3252"/>
<dbReference type="SUPFAM" id="SSF49464">
    <property type="entry name" value="Carboxypeptidase regulatory domain-like"/>
    <property type="match status" value="1"/>
</dbReference>
<dbReference type="InterPro" id="IPR039426">
    <property type="entry name" value="TonB-dep_rcpt-like"/>
</dbReference>
<evidence type="ECO:0000256" key="6">
    <source>
        <dbReference type="ARBA" id="ARBA00023136"/>
    </source>
</evidence>
<keyword evidence="10" id="KW-0732">Signal</keyword>
<keyword evidence="5 9" id="KW-0798">TonB box</keyword>
<evidence type="ECO:0000256" key="3">
    <source>
        <dbReference type="ARBA" id="ARBA00022452"/>
    </source>
</evidence>
<comment type="subcellular location">
    <subcellularLocation>
        <location evidence="1 8">Cell outer membrane</location>
        <topology evidence="1 8">Multi-pass membrane protein</topology>
    </subcellularLocation>
</comment>
<proteinExistence type="inferred from homology"/>
<dbReference type="Pfam" id="PF07715">
    <property type="entry name" value="Plug"/>
    <property type="match status" value="1"/>
</dbReference>
<feature type="domain" description="TonB-dependent receptor-like beta-barrel" evidence="11">
    <location>
        <begin position="477"/>
        <end position="1093"/>
    </location>
</feature>
<name>A0A0F5JDC2_9BACT</name>
<sequence length="1138" mass="127711">MKLSVFLLLCSIGLAQASGSYAQKATVNLEMRNQTVKEVLDEIEEQSDFSFFFNIKHVDLDRKVSVVAKKSDIFKVLETVFAGTDVSYSVIDRKIILSTEKQGVQQSSKEKRVAGVVYDQNGLPVIGANVIEKGTTNGVITDIDGKFSLTVSDNAVIQVSYIGYIGQDVAVGNRSDLTIALKEDSQALDEVVVVGYGTQKKVNLTGAVEAIEGDKLQNRAVTNVSQALQGQVSGVNFTAGDYGFEPGADLDFQIRGQGSAYVLIDGVEGDMNRLNPNDIESVSVLKDAAAAAIYGARAPYGVVLITTKSGGKETKPQVSVSANVSIAKPHRMPTMVDSYTFARAMNEAGTNGGGLVFTNETIDRIIAYQNDPSLPETVPSATNPSVWENVKGSNANYDWFDEYYGSGLRNQENVSIRGGGKTTAYFVSVGHVYDDGILNYGTDTYRRFNINSKLDVDLTSWWKFTTNTRFEVANREKPNYDNQGDYELLFHQVARTYPTQAKWTPNGVHPGQSKIPWTQDAGTDKTIDNVLTQRFAMVFTPLKGWTINADYSIRLNAQKFTSENFTAYEDMVDGTMIPLATTVPSYVAKRQRNNLYQSTNMYTSYDFSLAEKHNFTVMGGVQYETQRNEALWGRKNDLIAPGVPSISTSTGDIQLEDEMEHWATAGAFFRVGYNYKEKYLFEANGRYDGTSKFAEGNRWGFFPSFSAGWNVAREDFWEKWSDKVNTLKIRTSWGQLGNQNVDAYQDLPLLGIKTQLQWMIDGQRPVYTEVPPLINRSLTWETSQTFDIGFDLGALNNRLIINADWYQRLTKNRLGPARALPGVIGADLPNENNSTMKTNGWEINISWRDRLECGLGYSVSAMLFDYQSEITKYNNPTKILTTNYEGMKVGEIWGFETAGLIQTDEEAQQIMDSKSQHFFYPTWRTGDVKYVDRNNDGVIDKGKNTLDDHGDLKVIGNMTPRYQFGLTLGADYKNFDLSIFFQGVAKRDLWLTGNMFWGFDSWAQCSIFPEHLDYYREVESEKYVGLGVNTNAYFPRPYLSNEKDKNYQAQSRYLQNGAYLRLKNLQFGYSLPKNITEKIKMEKVRFFFTGENLFTITGRFPKGMDPETAKKLTDSKARGDSKSHFAQSVFAFGIDLQF</sequence>
<dbReference type="Gene3D" id="2.40.170.20">
    <property type="entry name" value="TonB-dependent receptor, beta-barrel domain"/>
    <property type="match status" value="1"/>
</dbReference>
<dbReference type="InterPro" id="IPR023996">
    <property type="entry name" value="TonB-dep_OMP_SusC/RagA"/>
</dbReference>
<dbReference type="InterPro" id="IPR000531">
    <property type="entry name" value="Beta-barrel_TonB"/>
</dbReference>
<comment type="caution">
    <text evidence="13">The sequence shown here is derived from an EMBL/GenBank/DDBJ whole genome shotgun (WGS) entry which is preliminary data.</text>
</comment>